<proteinExistence type="predicted"/>
<feature type="compositionally biased region" description="Basic and acidic residues" evidence="1">
    <location>
        <begin position="8"/>
        <end position="20"/>
    </location>
</feature>
<dbReference type="Proteomes" id="UP000254181">
    <property type="component" value="Unassembled WGS sequence"/>
</dbReference>
<reference evidence="2 3" key="1">
    <citation type="submission" date="2018-06" db="EMBL/GenBank/DDBJ databases">
        <authorList>
            <consortium name="Pathogen Informatics"/>
            <person name="Doyle S."/>
        </authorList>
    </citation>
    <scope>NUCLEOTIDE SEQUENCE [LARGE SCALE GENOMIC DNA]</scope>
    <source>
        <strain evidence="2 3">NCTC9075</strain>
    </source>
</reference>
<evidence type="ECO:0000313" key="2">
    <source>
        <dbReference type="EMBL" id="STP21453.1"/>
    </source>
</evidence>
<feature type="region of interest" description="Disordered" evidence="1">
    <location>
        <begin position="1"/>
        <end position="20"/>
    </location>
</feature>
<dbReference type="EMBL" id="UGEM01000004">
    <property type="protein sequence ID" value="STP21453.1"/>
    <property type="molecule type" value="Genomic_DNA"/>
</dbReference>
<name>A0A377KB54_ECOLX</name>
<organism evidence="2 3">
    <name type="scientific">Escherichia coli</name>
    <dbReference type="NCBI Taxonomy" id="562"/>
    <lineage>
        <taxon>Bacteria</taxon>
        <taxon>Pseudomonadati</taxon>
        <taxon>Pseudomonadota</taxon>
        <taxon>Gammaproteobacteria</taxon>
        <taxon>Enterobacterales</taxon>
        <taxon>Enterobacteriaceae</taxon>
        <taxon>Escherichia</taxon>
    </lineage>
</organism>
<evidence type="ECO:0000256" key="1">
    <source>
        <dbReference type="SAM" id="MobiDB-lite"/>
    </source>
</evidence>
<sequence>MRWNGTRDLQKNQEKRLIDESPKPLKSVVKFALVTVLKKVEHHKSGVATD</sequence>
<dbReference type="AlphaFoldDB" id="A0A377KB54"/>
<evidence type="ECO:0000313" key="3">
    <source>
        <dbReference type="Proteomes" id="UP000254181"/>
    </source>
</evidence>
<gene>
    <name evidence="2" type="ORF">NCTC9075_04906</name>
</gene>
<protein>
    <submittedName>
        <fullName evidence="2">Prophage integrase</fullName>
    </submittedName>
</protein>
<accession>A0A377KB54</accession>